<dbReference type="EMBL" id="UINC01200305">
    <property type="protein sequence ID" value="SVE19126.1"/>
    <property type="molecule type" value="Genomic_DNA"/>
</dbReference>
<feature type="non-terminal residue" evidence="1">
    <location>
        <position position="1"/>
    </location>
</feature>
<protein>
    <submittedName>
        <fullName evidence="1">Uncharacterized protein</fullName>
    </submittedName>
</protein>
<proteinExistence type="predicted"/>
<evidence type="ECO:0000313" key="1">
    <source>
        <dbReference type="EMBL" id="SVE19126.1"/>
    </source>
</evidence>
<gene>
    <name evidence="1" type="ORF">METZ01_LOCUS471980</name>
</gene>
<sequence length="23" mass="2477">TCHYFQEEQSRGGGLAEPLAVLA</sequence>
<reference evidence="1" key="1">
    <citation type="submission" date="2018-05" db="EMBL/GenBank/DDBJ databases">
        <authorList>
            <person name="Lanie J.A."/>
            <person name="Ng W.-L."/>
            <person name="Kazmierczak K.M."/>
            <person name="Andrzejewski T.M."/>
            <person name="Davidsen T.M."/>
            <person name="Wayne K.J."/>
            <person name="Tettelin H."/>
            <person name="Glass J.I."/>
            <person name="Rusch D."/>
            <person name="Podicherti R."/>
            <person name="Tsui H.-C.T."/>
            <person name="Winkler M.E."/>
        </authorList>
    </citation>
    <scope>NUCLEOTIDE SEQUENCE</scope>
</reference>
<accession>A0A383BG16</accession>
<dbReference type="AlphaFoldDB" id="A0A383BG16"/>
<name>A0A383BG16_9ZZZZ</name>
<organism evidence="1">
    <name type="scientific">marine metagenome</name>
    <dbReference type="NCBI Taxonomy" id="408172"/>
    <lineage>
        <taxon>unclassified sequences</taxon>
        <taxon>metagenomes</taxon>
        <taxon>ecological metagenomes</taxon>
    </lineage>
</organism>